<organism evidence="1">
    <name type="scientific">Flavonifractor plautii</name>
    <name type="common">Fusobacterium plautii</name>
    <dbReference type="NCBI Taxonomy" id="292800"/>
    <lineage>
        <taxon>Bacteria</taxon>
        <taxon>Bacillati</taxon>
        <taxon>Bacillota</taxon>
        <taxon>Clostridia</taxon>
        <taxon>Eubacteriales</taxon>
        <taxon>Oscillospiraceae</taxon>
        <taxon>Flavonifractor</taxon>
    </lineage>
</organism>
<name>A0A6N3ELG3_FLAPL</name>
<accession>A0A6N3ELG3</accession>
<dbReference type="AlphaFoldDB" id="A0A6N3ELG3"/>
<protein>
    <submittedName>
        <fullName evidence="1">Uncharacterized protein</fullName>
    </submittedName>
</protein>
<dbReference type="EMBL" id="CACRUB010000038">
    <property type="protein sequence ID" value="VYU40704.1"/>
    <property type="molecule type" value="Genomic_DNA"/>
</dbReference>
<sequence>MGIWQRWAATASAFVDDMVYDLYGEENPRPLEDYVSRQGPEMGGQQM</sequence>
<gene>
    <name evidence="1" type="ORF">FPLFYP42_02194</name>
</gene>
<reference evidence="1" key="1">
    <citation type="submission" date="2019-11" db="EMBL/GenBank/DDBJ databases">
        <authorList>
            <person name="Feng L."/>
        </authorList>
    </citation>
    <scope>NUCLEOTIDE SEQUENCE</scope>
    <source>
        <strain evidence="1">FplautiiLFYP42</strain>
    </source>
</reference>
<evidence type="ECO:0000313" key="1">
    <source>
        <dbReference type="EMBL" id="VYU40704.1"/>
    </source>
</evidence>
<proteinExistence type="predicted"/>